<keyword evidence="8" id="KW-1185">Reference proteome</keyword>
<dbReference type="PANTHER" id="PTHR32305">
    <property type="match status" value="1"/>
</dbReference>
<keyword evidence="1 5" id="KW-0732">Signal</keyword>
<evidence type="ECO:0000256" key="1">
    <source>
        <dbReference type="ARBA" id="ARBA00022729"/>
    </source>
</evidence>
<dbReference type="InterPro" id="IPR001791">
    <property type="entry name" value="Laminin_G"/>
</dbReference>
<keyword evidence="3" id="KW-1015">Disulfide bond</keyword>
<dbReference type="SUPFAM" id="SSF49899">
    <property type="entry name" value="Concanavalin A-like lectins/glucanases"/>
    <property type="match status" value="3"/>
</dbReference>
<dbReference type="CDD" id="cd00110">
    <property type="entry name" value="LamG"/>
    <property type="match status" value="1"/>
</dbReference>
<dbReference type="InterPro" id="IPR022385">
    <property type="entry name" value="Rhs_assc_core"/>
</dbReference>
<proteinExistence type="predicted"/>
<comment type="caution">
    <text evidence="7">The sequence shown here is derived from an EMBL/GenBank/DDBJ whole genome shotgun (WGS) entry which is preliminary data.</text>
</comment>
<feature type="compositionally biased region" description="Low complexity" evidence="4">
    <location>
        <begin position="197"/>
        <end position="206"/>
    </location>
</feature>
<accession>A0A8J7WPL3</accession>
<feature type="signal peptide" evidence="5">
    <location>
        <begin position="1"/>
        <end position="30"/>
    </location>
</feature>
<evidence type="ECO:0000313" key="8">
    <source>
        <dbReference type="Proteomes" id="UP000677913"/>
    </source>
</evidence>
<dbReference type="InterPro" id="IPR056823">
    <property type="entry name" value="TEN-like_YD-shell"/>
</dbReference>
<feature type="chain" id="PRO_5035285239" description="LamG-like jellyroll fold domain-containing protein" evidence="5">
    <location>
        <begin position="31"/>
        <end position="3794"/>
    </location>
</feature>
<dbReference type="SMART" id="SM00560">
    <property type="entry name" value="LamGL"/>
    <property type="match status" value="2"/>
</dbReference>
<feature type="region of interest" description="Disordered" evidence="4">
    <location>
        <begin position="62"/>
        <end position="94"/>
    </location>
</feature>
<dbReference type="Gene3D" id="2.60.120.200">
    <property type="match status" value="3"/>
</dbReference>
<feature type="domain" description="LamG-like jellyroll fold" evidence="6">
    <location>
        <begin position="2081"/>
        <end position="2221"/>
    </location>
</feature>
<dbReference type="Pfam" id="PF13385">
    <property type="entry name" value="Laminin_G_3"/>
    <property type="match status" value="3"/>
</dbReference>
<gene>
    <name evidence="7" type="ORF">KGA66_24400</name>
</gene>
<keyword evidence="2" id="KW-0677">Repeat</keyword>
<dbReference type="Proteomes" id="UP000677913">
    <property type="component" value="Unassembled WGS sequence"/>
</dbReference>
<dbReference type="Gene3D" id="2.180.10.10">
    <property type="entry name" value="RHS repeat-associated core"/>
    <property type="match status" value="4"/>
</dbReference>
<dbReference type="PROSITE" id="PS50818">
    <property type="entry name" value="INTEIN_C_TER"/>
    <property type="match status" value="1"/>
</dbReference>
<dbReference type="SUPFAM" id="SSF51294">
    <property type="entry name" value="Hedgehog/intein (Hint) domain"/>
    <property type="match status" value="2"/>
</dbReference>
<reference evidence="7" key="1">
    <citation type="submission" date="2021-04" db="EMBL/GenBank/DDBJ databases">
        <title>Genome based classification of Actinospica acidithermotolerans sp. nov., an actinobacterium isolated from an Indonesian hot spring.</title>
        <authorList>
            <person name="Kusuma A.B."/>
            <person name="Putra K.E."/>
            <person name="Nafisah S."/>
            <person name="Loh J."/>
            <person name="Nouioui I."/>
            <person name="Goodfellow M."/>
        </authorList>
    </citation>
    <scope>NUCLEOTIDE SEQUENCE</scope>
    <source>
        <strain evidence="7">DSM 45618</strain>
    </source>
</reference>
<dbReference type="NCBIfam" id="TIGR03696">
    <property type="entry name" value="Rhs_assc_core"/>
    <property type="match status" value="1"/>
</dbReference>
<dbReference type="Gene3D" id="2.170.16.10">
    <property type="entry name" value="Hedgehog/Intein (Hint) domain"/>
    <property type="match status" value="2"/>
</dbReference>
<dbReference type="Pfam" id="PF05593">
    <property type="entry name" value="RHS_repeat"/>
    <property type="match status" value="3"/>
</dbReference>
<evidence type="ECO:0000256" key="3">
    <source>
        <dbReference type="ARBA" id="ARBA00023157"/>
    </source>
</evidence>
<evidence type="ECO:0000259" key="6">
    <source>
        <dbReference type="SMART" id="SM00560"/>
    </source>
</evidence>
<dbReference type="InterPro" id="IPR050708">
    <property type="entry name" value="T6SS_VgrG/RHS"/>
</dbReference>
<dbReference type="InterPro" id="IPR036844">
    <property type="entry name" value="Hint_dom_sf"/>
</dbReference>
<dbReference type="InterPro" id="IPR013320">
    <property type="entry name" value="ConA-like_dom_sf"/>
</dbReference>
<dbReference type="RefSeq" id="WP_211471054.1">
    <property type="nucleotide sequence ID" value="NZ_JAGSXH010000129.1"/>
</dbReference>
<dbReference type="InterPro" id="IPR006558">
    <property type="entry name" value="LamG-like"/>
</dbReference>
<evidence type="ECO:0000313" key="7">
    <source>
        <dbReference type="EMBL" id="MBS2966208.1"/>
    </source>
</evidence>
<evidence type="ECO:0000256" key="2">
    <source>
        <dbReference type="ARBA" id="ARBA00022737"/>
    </source>
</evidence>
<feature type="domain" description="LamG-like jellyroll fold" evidence="6">
    <location>
        <begin position="1303"/>
        <end position="1444"/>
    </location>
</feature>
<feature type="region of interest" description="Disordered" evidence="4">
    <location>
        <begin position="197"/>
        <end position="218"/>
    </location>
</feature>
<dbReference type="Pfam" id="PF25023">
    <property type="entry name" value="TEN_YD-shell"/>
    <property type="match status" value="1"/>
</dbReference>
<feature type="compositionally biased region" description="Gly residues" evidence="4">
    <location>
        <begin position="81"/>
        <end position="91"/>
    </location>
</feature>
<dbReference type="PANTHER" id="PTHR32305:SF15">
    <property type="entry name" value="PROTEIN RHSA-RELATED"/>
    <property type="match status" value="1"/>
</dbReference>
<dbReference type="NCBIfam" id="TIGR01643">
    <property type="entry name" value="YD_repeat_2x"/>
    <property type="match status" value="3"/>
</dbReference>
<dbReference type="InterPro" id="IPR030934">
    <property type="entry name" value="Intein_C"/>
</dbReference>
<dbReference type="EMBL" id="JAGSXH010000129">
    <property type="protein sequence ID" value="MBS2966208.1"/>
    <property type="molecule type" value="Genomic_DNA"/>
</dbReference>
<evidence type="ECO:0000256" key="5">
    <source>
        <dbReference type="SAM" id="SignalP"/>
    </source>
</evidence>
<protein>
    <recommendedName>
        <fullName evidence="6">LamG-like jellyroll fold domain-containing protein</fullName>
    </recommendedName>
</protein>
<name>A0A8J7WPL3_9ACTN</name>
<organism evidence="7 8">
    <name type="scientific">Actinocrinis puniceicyclus</name>
    <dbReference type="NCBI Taxonomy" id="977794"/>
    <lineage>
        <taxon>Bacteria</taxon>
        <taxon>Bacillati</taxon>
        <taxon>Actinomycetota</taxon>
        <taxon>Actinomycetes</taxon>
        <taxon>Catenulisporales</taxon>
        <taxon>Actinospicaceae</taxon>
        <taxon>Actinocrinis</taxon>
    </lineage>
</organism>
<sequence>MGLSRRLARITAMMVVFALSVVAAMGSADAAVLPRTTVKLSSVEAFVKSLFADEVGLPRQVSGTAAGKGGQVPTAVTRAGKGVGRPPGKGVGELPAFSPSVHRTAAGKSAAAHAGFDAKTSKRNARKSNAVSDWYDNADGSYTVKTSQAPVNFKAADGTWQPIDATLVRGAGGRLQQRSNRIGVSFAGGGAAAGSALSGTQSGLAGPRTARSSSASVPAQSAGELVSVSLGASQRFGWSLSGAASVDPVTSGSTAEYDAILPDTDLALTSESWGVKETFTLAGKSAPNSWTFPLSLSGVSVKDDPAHGWELVDGSGSVIGRLSVPFAYDSVVARGQHPHTTYAVTYRLSTDASGAQSLVMTLNKAWLDDPARVFPVTVDPTMTVGDAGVRASTYIEYPFSNNYSSTGQLLSGYSDWSSPTVKARSFIYFDSMPVALGYHVTQANLGIFDVWAASCSAEPFDVYPVIDPNWTIGSINTQLTWNNTTYTGPSVGSSMGEVSASPGAACSNTGGDPSTGAWMYPQLNTNVVNQWTSTNAGSYHGIEIAAPNESNDLEWKIFDSTAISANSPYIYLTYTPNVVPQVNSTSPVSGYNSPTLTPTLSASASDSDNWPNIGLGYEYRVFDGANDQKVADSNPGAHCLGGTKPSSGASWTVPAGALKWGQSYYWSVAVCDGDDWSGWAASSALVAAVPPPLLTSSLSQNTSGHGFDPALGNYTKSATDAQVASAGPTLAVTRDYNSLDPRTTQAFGGGWSSLLDARATEVRDGSGTNVVSVKVTYPDGSEVGFGKNSDGSFAPPLGRFATLAAVSDGYTLTDKNDTVYSFTHQTATGSGDYQIGAVTDAAGRRMEVRYSATTGGLATRYLSDVSSRSIYFSWSSPSGNISAHVKTAYTDPVTSGGVTAPLTWTYRYNGNQLSEVCPPTSTACTGYQYQQTTSQYRTALLDGGPTAYWPLSEASGPTAGDLVLANEQSKDATYSAAGVGYGVAGPLAGSTATGVSLDGSSGSIALPRNLVTGTTYLTMSLWFKTATTSSYGPLLCEQDVALPGTPKYATCSLYVGTDGKLHGEWYAASGQMVSTVAVNDAQWHHVVLVGAGNSQQLYLDGSTSKISGGPLSGQINNLTQGYEYVGAGYNSSTWPGTPATAGNWYFPGSVSDVAFSQSALPAATVAQLNTSGTTAIPMLTAITRPSGNEAAHVTYSTVTGRVTSVVDENGGTWGVQAPTVFGSAEGYRAAVMGSAPSGYWRLGDPPGALGVHDEVAADKTAMIYYGTPTLGASGPLNASQSAATFDGTSQHAATGSAVLDTSKSFSVSAWANLASTSGFQDVVAQDGSQDTGFELQYDATDSAWAFARTATDTASPVGIKVHASSKPSTGTWYHLVGVFNASGGKNTMSLYVNGKLAGSGTDSTPFNATGSLEIGRGKYSGSPSSYFNGSIAEVAVSPSALDGATIAAMYAAGKNASGLNPTETVTVTDPASKTLTYEYDPVNGGRPVAQIDALGAKTTFGYDTSGFLHTVVDPNGDETITGHDVRGNTVSRTTCQNQATNSCSTSYYTYFPNDATAQLTTADPRNDMLLTASDARSSSSSDTTYRTTYAYDKFGDRTSLTTPPVAGYPAGRTASTVFTDGTITYPASDDQTKPVPAGLPWKQTSAGGSVTQYNYYADGDLYSTVSPTGNMTTTFTYDALGRPTTKVETYNTGAPCTNLNGSIVCPAPVSLTTTTVYDGLNRAVTVTAPATMDRVTGDTHQAQTTTVYDVDDNQTSQTIADVGGSTVPDTARTTVQHYDSHDRVDWSMDAQQTVDGNGTSSSPDLTKATQYSYDAYGNKVRVVSPQDQNGRSAVSDYTYDPNGRLLYLTLEGYTGSPSGSQPAANQTLEAHTYDPAGRLASATDAMGVETDYLYYDNDQTAEVTRCRHVVSSGGGGTCSGGLFVQESDSYDAAGHLIKSLTNNGTTETDHAYDAAGRQTSSTLDPHGLNRTTAKTYNADDLVVSQRTGDAVGSGTTDYQYNADGAMTAQSVENYTTGAPNGWWKLNDGAAGATTPVTARDWSGQNDPGTLNSGVAWTSGAASFNGTSGSITTGAPAINTAASYSVSAWVNASSGSSNFTVLSQSGNSASAFQLQNDATTNAWRFAVSNTDSTTTTHTGVEASANSLATGVWTLLTATVDLSLMTMKLYVNGAAVGSATLPGVWNATGPVVVAAGKVGGAMTQFFPGQVANVQVYQRVLGPSDVQTLYADGNGRTGGALSAPSNTTAWALDGRDLPTSMTDAKGLTTDYVYDEAGHRAVTQEPAVAAGTYSASGGYTQTSQPAAPIKTTGYDTFGDALESKDPTGVEAITSFDADGRATATKLPDYQQPGSVAGNNQLLTGESQKTQYNELGQKTATWDPAGVETDFAYDQLGHQTGETQDVGGANQLTTTAAYDLSGETLQVNDPTGNIQAATYDFLGRTVTTTQVLGRGGSGSIQIPTGCSEYNNVATQAACTTNYTYSDTAGYLSQVTSPSGVGTSYGYDAAGERTGVTDAANQTTTTGYDYAGRAVKTTLPDGTYTTSVYDQAGQVTAQSQYDASGALLRASGTTYDADGNVQSTTDPNGNTTHFNYDDVGRLASESQPASYTSSLSQVPSVTQTITTSFGYDLAGRQTEYVTGGVGPSGTPSYWYTTYNSRGLSESTIAPPTATYTSPADSTTTVTYDADGRPVEQDSPGGVVRTVGYDPLGEVTNQGGSSTNAADAPTATRQFTYYANGLMKTASTTSTATSGSNATSESFTYDDSGALASASGSAGTSAFAYTADGQMASRTDTIGGTAYTTGYGYDSAGRLSTIADPLTGSTLTYAYTANSPDYGITYGTGGNVRSFHFNAAHELASDTLKTPGGGQIVSIGYGYDANGNETSKTTTGFTGAAANTYTYDQANRLKSWNNGTTVTGYSYDQDGNRTNVAGNTYTYDARDELTSDGTNTYGYTARGTLVSTTSASGTSATATDAFGQMQADGTDSYTYDALGRVVQHGNTAFDYTGTGNTLSYDGYTTYSRDPSGGLVADKQPTYGAWLDLTDRHQDVVAYFGPTSTDLVGSVAYDPLGKILSKVGHSTGLGYQSEYYSQSTGKVNMAARWYNPATGEFTGKDSASNNPVPNSANANPFAYGNDNPLTSTDPSGHRACPADGQCFGTVNWDHGASNEARSYRDWETAQARTPSHQIISQYASNEFDRCGARMGCFVGRLKALQSIKIGKDGHTLTGNPAAVADLNSVIKDLFGSGDGSADGSGGGNQHKQCNWNPMTWGGCAHNAAVWVAKHPLIQQIVTTAVGVIAGGLCTLATDGAAVAGCAALGGAVANGLNYAITADATGKGSLAGFVGSVAVGAATGWAAAATGGVAAGMIKSAFGADAAASLLGRAAIGTVSGAAGGAVFGGGSYLNACSDTGGCSVSGFVDATGTGMAVGAVGGGAFGAIGAVGAGRGAGASEAEAARSEGEASGARTGSGCMHSFAGETGVLMADGSSKPIDQIKVGDKITDAAPGGVSEIHTVERVIVTTTDHDFAALTIAPVRSVGAGAAVEVPASVGKGLAAGSGTRTKFAGAALAAALVLAPASGAAAHQVAGPRAAPAATANLTTTYHHAFYDVSTNQWTEAEHLRAGDLLQTPTGYAVLDAVHLYHANTVTYDLTIGALHTYYVVAGSTPVLVHNCTEGEEGSPTAAEPTKLYRAPHAGNKDAEEFGLDPANHPAQGRHPGTAYLGDTEGVAQQYAAQGIYEDGYWEYTMKPEFESEFPADQYRVPHDNKPGEYQWIIPQGEIPRFNNLIQGSRWINYYEGYTW</sequence>
<evidence type="ECO:0000256" key="4">
    <source>
        <dbReference type="SAM" id="MobiDB-lite"/>
    </source>
</evidence>
<dbReference type="InterPro" id="IPR031325">
    <property type="entry name" value="RHS_repeat"/>
</dbReference>
<dbReference type="InterPro" id="IPR006530">
    <property type="entry name" value="YD"/>
</dbReference>